<sequence>MEEDIKPLEWHIEKHQLKNLVPLEKNPFGKIDARKKKRLEEKILTLGVFEAPACDENLVLLSFNKRHAILMELGRGEELQDVLVPNRALTEKERKEIILSSNVHEGNWIEEILREDFADMDLAELGIDVKAMDDILAEGSTASKAKSEDPVYPIVAEFSEKHDAFIIISSNEIDSNFLKQVLQLEKSQSYKSEAVGQSHVVTAKDFISLWNSKSSS</sequence>
<organism evidence="1 2">
    <name type="scientific">Pontibacter mangrovi</name>
    <dbReference type="NCBI Taxonomy" id="2589816"/>
    <lineage>
        <taxon>Bacteria</taxon>
        <taxon>Pseudomonadati</taxon>
        <taxon>Bacteroidota</taxon>
        <taxon>Cytophagia</taxon>
        <taxon>Cytophagales</taxon>
        <taxon>Hymenobacteraceae</taxon>
        <taxon>Pontibacter</taxon>
    </lineage>
</organism>
<reference evidence="1 2" key="1">
    <citation type="submission" date="2019-06" db="EMBL/GenBank/DDBJ databases">
        <title>A novel bacterium of genus Pontibacter, isolated from marine sediment.</title>
        <authorList>
            <person name="Huang H."/>
            <person name="Mo K."/>
            <person name="Hu Y."/>
        </authorList>
    </citation>
    <scope>NUCLEOTIDE SEQUENCE [LARGE SCALE GENOMIC DNA]</scope>
    <source>
        <strain evidence="1 2">HB172049</strain>
    </source>
</reference>
<evidence type="ECO:0000313" key="1">
    <source>
        <dbReference type="EMBL" id="TPE43974.1"/>
    </source>
</evidence>
<dbReference type="AlphaFoldDB" id="A0A501W7B9"/>
<dbReference type="Proteomes" id="UP000316727">
    <property type="component" value="Unassembled WGS sequence"/>
</dbReference>
<name>A0A501W7B9_9BACT</name>
<protein>
    <submittedName>
        <fullName evidence="1">Uncharacterized protein</fullName>
    </submittedName>
</protein>
<dbReference type="SUPFAM" id="SSF110849">
    <property type="entry name" value="ParB/Sulfiredoxin"/>
    <property type="match status" value="1"/>
</dbReference>
<accession>A0A501W7B9</accession>
<gene>
    <name evidence="1" type="ORF">FJM65_11150</name>
</gene>
<dbReference type="OrthoDB" id="1273118at2"/>
<proteinExistence type="predicted"/>
<dbReference type="EMBL" id="VFRQ01000005">
    <property type="protein sequence ID" value="TPE43974.1"/>
    <property type="molecule type" value="Genomic_DNA"/>
</dbReference>
<keyword evidence="2" id="KW-1185">Reference proteome</keyword>
<dbReference type="RefSeq" id="WP_140621597.1">
    <property type="nucleotide sequence ID" value="NZ_VFRQ01000005.1"/>
</dbReference>
<dbReference type="InterPro" id="IPR036086">
    <property type="entry name" value="ParB/Sulfiredoxin_sf"/>
</dbReference>
<comment type="caution">
    <text evidence="1">The sequence shown here is derived from an EMBL/GenBank/DDBJ whole genome shotgun (WGS) entry which is preliminary data.</text>
</comment>
<evidence type="ECO:0000313" key="2">
    <source>
        <dbReference type="Proteomes" id="UP000316727"/>
    </source>
</evidence>